<evidence type="ECO:0000313" key="2">
    <source>
        <dbReference type="Proteomes" id="UP000578531"/>
    </source>
</evidence>
<dbReference type="RefSeq" id="XP_037165420.1">
    <property type="nucleotide sequence ID" value="XM_037307611.1"/>
</dbReference>
<comment type="caution">
    <text evidence="1">The sequence shown here is derived from an EMBL/GenBank/DDBJ whole genome shotgun (WGS) entry which is preliminary data.</text>
</comment>
<name>A0A8H6FWF5_9LECA</name>
<gene>
    <name evidence="1" type="ORF">HO173_005696</name>
</gene>
<protein>
    <submittedName>
        <fullName evidence="1">Uncharacterized protein</fullName>
    </submittedName>
</protein>
<accession>A0A8H6FWF5</accession>
<evidence type="ECO:0000313" key="1">
    <source>
        <dbReference type="EMBL" id="KAF6236068.1"/>
    </source>
</evidence>
<proteinExistence type="predicted"/>
<sequence length="398" mass="45722">MGYSFHEIRLFLGETEPVMAQPNRPPPSTGQKMLEFILDRETYGLQNRLLGNLNLLDYMNLRHQTQRILHSLDPIVLQTQNLHNPPAPNRKDPNDFLQLKLGAQCDDMRKIYNVPAAQQRIPCPNGPTTRVTMRPCRQTDPQSHPPFPTRCFNVCNDCLHSWSNYYHRKITNGLPSRRSILCKRCSLRLRRQHRPGHSACTCRRAIFADAKCHTCRLETELATYATGDARRRTLERTHVRRAGTGGRRRRVLHVDHRPGTVRARAAVAPPPVPYVYPVRYSDISLWCHLFQGVSSSRQENEVEEALRKAVRDMSLHHEQRFEPMGMGERVYESDHPGGQDESTDLYIWPEANMTWDMCSNVLIGVKNVAQTYAGWDFEFDVLVDGTEGTVGGGWLWTQ</sequence>
<reference evidence="1 2" key="1">
    <citation type="journal article" date="2020" name="Genomics">
        <title>Complete, high-quality genomes from long-read metagenomic sequencing of two wolf lichen thalli reveals enigmatic genome architecture.</title>
        <authorList>
            <person name="McKenzie S.K."/>
            <person name="Walston R.F."/>
            <person name="Allen J.L."/>
        </authorList>
    </citation>
    <scope>NUCLEOTIDE SEQUENCE [LARGE SCALE GENOMIC DNA]</scope>
    <source>
        <strain evidence="1">WasteWater2</strain>
    </source>
</reference>
<organism evidence="1 2">
    <name type="scientific">Letharia columbiana</name>
    <dbReference type="NCBI Taxonomy" id="112416"/>
    <lineage>
        <taxon>Eukaryota</taxon>
        <taxon>Fungi</taxon>
        <taxon>Dikarya</taxon>
        <taxon>Ascomycota</taxon>
        <taxon>Pezizomycotina</taxon>
        <taxon>Lecanoromycetes</taxon>
        <taxon>OSLEUM clade</taxon>
        <taxon>Lecanoromycetidae</taxon>
        <taxon>Lecanorales</taxon>
        <taxon>Lecanorineae</taxon>
        <taxon>Parmeliaceae</taxon>
        <taxon>Letharia</taxon>
    </lineage>
</organism>
<keyword evidence="2" id="KW-1185">Reference proteome</keyword>
<dbReference type="GeneID" id="59287358"/>
<dbReference type="AlphaFoldDB" id="A0A8H6FWF5"/>
<dbReference type="EMBL" id="JACCJC010000021">
    <property type="protein sequence ID" value="KAF6236068.1"/>
    <property type="molecule type" value="Genomic_DNA"/>
</dbReference>
<dbReference type="Proteomes" id="UP000578531">
    <property type="component" value="Unassembled WGS sequence"/>
</dbReference>
<dbReference type="OrthoDB" id="10619683at2759"/>